<keyword evidence="3" id="KW-1185">Reference proteome</keyword>
<sequence>MDRRGLATTRTSLKSSRERKKWLRTDSAFKTLSDHVLNKTLLKDLNHMTFFKHTGTLRYDLVFPKQTKRWVARKRYEPTRQTFRKDLVERVLERRQDPTVKFADPKFYIQKPPTISDNIATTPRPDKEQSIAEHVSRFKT</sequence>
<gene>
    <name evidence="2" type="ORF">N1851_005750</name>
</gene>
<evidence type="ECO:0000256" key="1">
    <source>
        <dbReference type="SAM" id="MobiDB-lite"/>
    </source>
</evidence>
<dbReference type="AlphaFoldDB" id="A0AA47PAW8"/>
<proteinExistence type="predicted"/>
<protein>
    <submittedName>
        <fullName evidence="2">Uncharacterized protein</fullName>
    </submittedName>
</protein>
<name>A0AA47PAW8_MERPO</name>
<accession>A0AA47PAW8</accession>
<dbReference type="Proteomes" id="UP001174136">
    <property type="component" value="Unassembled WGS sequence"/>
</dbReference>
<feature type="compositionally biased region" description="Basic and acidic residues" evidence="1">
    <location>
        <begin position="124"/>
        <end position="140"/>
    </location>
</feature>
<organism evidence="2 3">
    <name type="scientific">Merluccius polli</name>
    <name type="common">Benguela hake</name>
    <name type="synonym">Merluccius cadenati</name>
    <dbReference type="NCBI Taxonomy" id="89951"/>
    <lineage>
        <taxon>Eukaryota</taxon>
        <taxon>Metazoa</taxon>
        <taxon>Chordata</taxon>
        <taxon>Craniata</taxon>
        <taxon>Vertebrata</taxon>
        <taxon>Euteleostomi</taxon>
        <taxon>Actinopterygii</taxon>
        <taxon>Neopterygii</taxon>
        <taxon>Teleostei</taxon>
        <taxon>Neoteleostei</taxon>
        <taxon>Acanthomorphata</taxon>
        <taxon>Zeiogadaria</taxon>
        <taxon>Gadariae</taxon>
        <taxon>Gadiformes</taxon>
        <taxon>Gadoidei</taxon>
        <taxon>Merlucciidae</taxon>
        <taxon>Merluccius</taxon>
    </lineage>
</organism>
<evidence type="ECO:0000313" key="2">
    <source>
        <dbReference type="EMBL" id="KAK0152707.1"/>
    </source>
</evidence>
<feature type="region of interest" description="Disordered" evidence="1">
    <location>
        <begin position="113"/>
        <end position="140"/>
    </location>
</feature>
<reference evidence="2" key="1">
    <citation type="journal article" date="2023" name="Front. Mar. Sci.">
        <title>A new Merluccius polli reference genome to investigate the effects of global change in West African waters.</title>
        <authorList>
            <person name="Mateo J.L."/>
            <person name="Blanco-Fernandez C."/>
            <person name="Garcia-Vazquez E."/>
            <person name="Machado-Schiaffino G."/>
        </authorList>
    </citation>
    <scope>NUCLEOTIDE SEQUENCE</scope>
    <source>
        <strain evidence="2">C29</strain>
        <tissue evidence="2">Fin</tissue>
    </source>
</reference>
<evidence type="ECO:0000313" key="3">
    <source>
        <dbReference type="Proteomes" id="UP001174136"/>
    </source>
</evidence>
<dbReference type="EMBL" id="JAOPHQ010000913">
    <property type="protein sequence ID" value="KAK0152707.1"/>
    <property type="molecule type" value="Genomic_DNA"/>
</dbReference>
<comment type="caution">
    <text evidence="2">The sequence shown here is derived from an EMBL/GenBank/DDBJ whole genome shotgun (WGS) entry which is preliminary data.</text>
</comment>